<evidence type="ECO:0000313" key="3">
    <source>
        <dbReference type="Proteomes" id="UP000240322"/>
    </source>
</evidence>
<dbReference type="AlphaFoldDB" id="A0A2R6A8C2"/>
<comment type="caution">
    <text evidence="2">The sequence shown here is derived from an EMBL/GenBank/DDBJ whole genome shotgun (WGS) entry which is preliminary data.</text>
</comment>
<reference evidence="2 3" key="1">
    <citation type="submission" date="2017-04" db="EMBL/GenBank/DDBJ databases">
        <title>Novel microbial lineages endemic to geothermal iron-oxide mats fill important gaps in the evolutionary history of Archaea.</title>
        <authorList>
            <person name="Jay Z.J."/>
            <person name="Beam J.P."/>
            <person name="Dlakic M."/>
            <person name="Rusch D.B."/>
            <person name="Kozubal M.A."/>
            <person name="Inskeep W.P."/>
        </authorList>
    </citation>
    <scope>NUCLEOTIDE SEQUENCE [LARGE SCALE GENOMIC DNA]</scope>
    <source>
        <strain evidence="2">OSP_D</strain>
    </source>
</reference>
<organism evidence="2 3">
    <name type="scientific">Candidatus Marsarchaeota G2 archaeon OSP_D</name>
    <dbReference type="NCBI Taxonomy" id="1978157"/>
    <lineage>
        <taxon>Archaea</taxon>
        <taxon>Candidatus Marsarchaeota</taxon>
        <taxon>Candidatus Marsarchaeota group 2</taxon>
    </lineage>
</organism>
<accession>A0A2R6A8C2</accession>
<name>A0A2R6A8C2_9ARCH</name>
<keyword evidence="1" id="KW-0472">Membrane</keyword>
<gene>
    <name evidence="2" type="ORF">B9Q03_14075</name>
</gene>
<proteinExistence type="predicted"/>
<evidence type="ECO:0000313" key="2">
    <source>
        <dbReference type="EMBL" id="PSN82575.1"/>
    </source>
</evidence>
<keyword evidence="1" id="KW-1133">Transmembrane helix</keyword>
<sequence length="88" mass="8852">MFLAKTFKFLKNVNISVVVSTGCSGGGDGPCGPWVTPAQWRNGSLAEGIACEAAFTIFGAAFSAVTLGLGLLVGLAGAGVFGALSYYT</sequence>
<feature type="transmembrane region" description="Helical" evidence="1">
    <location>
        <begin position="54"/>
        <end position="87"/>
    </location>
</feature>
<dbReference type="Proteomes" id="UP000240322">
    <property type="component" value="Unassembled WGS sequence"/>
</dbReference>
<evidence type="ECO:0000256" key="1">
    <source>
        <dbReference type="SAM" id="Phobius"/>
    </source>
</evidence>
<keyword evidence="1" id="KW-0812">Transmembrane</keyword>
<dbReference type="PROSITE" id="PS51257">
    <property type="entry name" value="PROKAR_LIPOPROTEIN"/>
    <property type="match status" value="1"/>
</dbReference>
<protein>
    <submittedName>
        <fullName evidence="2">Uncharacterized protein</fullName>
    </submittedName>
</protein>
<dbReference type="EMBL" id="NEXE01000352">
    <property type="protein sequence ID" value="PSN82575.1"/>
    <property type="molecule type" value="Genomic_DNA"/>
</dbReference>